<dbReference type="Pfam" id="PF00060">
    <property type="entry name" value="Lig_chan"/>
    <property type="match status" value="1"/>
</dbReference>
<evidence type="ECO:0000313" key="12">
    <source>
        <dbReference type="RefSeq" id="XP_011309050.1"/>
    </source>
</evidence>
<keyword evidence="4 9" id="KW-0812">Transmembrane</keyword>
<keyword evidence="5 9" id="KW-1133">Transmembrane helix</keyword>
<dbReference type="OrthoDB" id="5984008at2759"/>
<dbReference type="CTD" id="39269"/>
<evidence type="ECO:0000256" key="7">
    <source>
        <dbReference type="ARBA" id="ARBA00023170"/>
    </source>
</evidence>
<dbReference type="InterPro" id="IPR052192">
    <property type="entry name" value="Insect_Ionotropic_Sensory_Rcpt"/>
</dbReference>
<dbReference type="KEGG" id="fas:105270061"/>
<dbReference type="PANTHER" id="PTHR42643">
    <property type="entry name" value="IONOTROPIC RECEPTOR 20A-RELATED"/>
    <property type="match status" value="1"/>
</dbReference>
<dbReference type="Gene3D" id="3.40.190.10">
    <property type="entry name" value="Periplasmic binding protein-like II"/>
    <property type="match status" value="1"/>
</dbReference>
<keyword evidence="7" id="KW-0675">Receptor</keyword>
<dbReference type="InterPro" id="IPR001320">
    <property type="entry name" value="Iontro_rcpt_C"/>
</dbReference>
<accession>A0A9R1TGN6</accession>
<evidence type="ECO:0000256" key="1">
    <source>
        <dbReference type="ARBA" id="ARBA00004651"/>
    </source>
</evidence>
<dbReference type="RefSeq" id="XP_011309050.1">
    <property type="nucleotide sequence ID" value="XM_011310748.1"/>
</dbReference>
<dbReference type="Proteomes" id="UP000694866">
    <property type="component" value="Unplaced"/>
</dbReference>
<feature type="transmembrane region" description="Helical" evidence="9">
    <location>
        <begin position="395"/>
        <end position="413"/>
    </location>
</feature>
<evidence type="ECO:0000256" key="6">
    <source>
        <dbReference type="ARBA" id="ARBA00023136"/>
    </source>
</evidence>
<dbReference type="AlphaFoldDB" id="A0A9R1TGN6"/>
<keyword evidence="8" id="KW-0325">Glycoprotein</keyword>
<comment type="similarity">
    <text evidence="2">Belongs to the glutamate-gated ion channel (TC 1.A.10.1) family.</text>
</comment>
<feature type="domain" description="Ionotropic glutamate receptor C-terminal" evidence="10">
    <location>
        <begin position="352"/>
        <end position="542"/>
    </location>
</feature>
<dbReference type="PANTHER" id="PTHR42643:SF35">
    <property type="entry name" value="IONOTROPIC RECEPTOR 68A, ISOFORM A"/>
    <property type="match status" value="1"/>
</dbReference>
<organism evidence="11 12">
    <name type="scientific">Fopius arisanus</name>
    <dbReference type="NCBI Taxonomy" id="64838"/>
    <lineage>
        <taxon>Eukaryota</taxon>
        <taxon>Metazoa</taxon>
        <taxon>Ecdysozoa</taxon>
        <taxon>Arthropoda</taxon>
        <taxon>Hexapoda</taxon>
        <taxon>Insecta</taxon>
        <taxon>Pterygota</taxon>
        <taxon>Neoptera</taxon>
        <taxon>Endopterygota</taxon>
        <taxon>Hymenoptera</taxon>
        <taxon>Apocrita</taxon>
        <taxon>Ichneumonoidea</taxon>
        <taxon>Braconidae</taxon>
        <taxon>Opiinae</taxon>
        <taxon>Fopius</taxon>
    </lineage>
</organism>
<proteinExistence type="inferred from homology"/>
<dbReference type="SUPFAM" id="SSF53850">
    <property type="entry name" value="Periplasmic binding protein-like II"/>
    <property type="match status" value="1"/>
</dbReference>
<feature type="transmembrane region" description="Helical" evidence="9">
    <location>
        <begin position="425"/>
        <end position="445"/>
    </location>
</feature>
<evidence type="ECO:0000256" key="3">
    <source>
        <dbReference type="ARBA" id="ARBA00022475"/>
    </source>
</evidence>
<evidence type="ECO:0000313" key="11">
    <source>
        <dbReference type="Proteomes" id="UP000694866"/>
    </source>
</evidence>
<evidence type="ECO:0000256" key="9">
    <source>
        <dbReference type="SAM" id="Phobius"/>
    </source>
</evidence>
<protein>
    <recommendedName>
        <fullName evidence="10">Ionotropic glutamate receptor C-terminal domain-containing protein</fullName>
    </recommendedName>
</protein>
<dbReference type="GO" id="GO:0050906">
    <property type="term" value="P:detection of stimulus involved in sensory perception"/>
    <property type="evidence" value="ECO:0007669"/>
    <property type="project" value="UniProtKB-ARBA"/>
</dbReference>
<dbReference type="GO" id="GO:0005886">
    <property type="term" value="C:plasma membrane"/>
    <property type="evidence" value="ECO:0007669"/>
    <property type="project" value="UniProtKB-SubCell"/>
</dbReference>
<evidence type="ECO:0000256" key="5">
    <source>
        <dbReference type="ARBA" id="ARBA00022989"/>
    </source>
</evidence>
<keyword evidence="6 9" id="KW-0472">Membrane</keyword>
<name>A0A9R1TGN6_9HYME</name>
<evidence type="ECO:0000256" key="4">
    <source>
        <dbReference type="ARBA" id="ARBA00022692"/>
    </source>
</evidence>
<feature type="transmembrane region" description="Helical" evidence="9">
    <location>
        <begin position="350"/>
        <end position="374"/>
    </location>
</feature>
<evidence type="ECO:0000256" key="2">
    <source>
        <dbReference type="ARBA" id="ARBA00008685"/>
    </source>
</evidence>
<dbReference type="Gene3D" id="1.10.287.70">
    <property type="match status" value="1"/>
</dbReference>
<keyword evidence="11" id="KW-1185">Reference proteome</keyword>
<keyword evidence="3" id="KW-1003">Cell membrane</keyword>
<feature type="transmembrane region" description="Helical" evidence="9">
    <location>
        <begin position="587"/>
        <end position="611"/>
    </location>
</feature>
<gene>
    <name evidence="12" type="primary">LOC105270061</name>
</gene>
<comment type="subcellular location">
    <subcellularLocation>
        <location evidence="1">Cell membrane</location>
        <topology evidence="1">Multi-pass membrane protein</topology>
    </subcellularLocation>
</comment>
<evidence type="ECO:0000256" key="8">
    <source>
        <dbReference type="ARBA" id="ARBA00023180"/>
    </source>
</evidence>
<reference evidence="12" key="1">
    <citation type="submission" date="2025-08" db="UniProtKB">
        <authorList>
            <consortium name="RefSeq"/>
        </authorList>
    </citation>
    <scope>IDENTIFICATION</scope>
    <source>
        <strain evidence="12">USDA-PBARC FA_bdor</strain>
        <tissue evidence="12">Whole organism</tissue>
    </source>
</reference>
<dbReference type="GO" id="GO:0015276">
    <property type="term" value="F:ligand-gated monoatomic ion channel activity"/>
    <property type="evidence" value="ECO:0007669"/>
    <property type="project" value="InterPro"/>
</dbReference>
<dbReference type="GeneID" id="105270061"/>
<sequence length="643" mass="75275">MGINFNFRINLDESINHPEPLQNLLDHLLEQMTQSSKCIVFTIDPHYRKSIRFNWRINSLPYYSIYVRENEELSPPREKIKGILRKSKDDACDVYVFLIANGLQVSQLLEYAEKNRLINAQGNFLLVYDDLLFDGEMKYVWNRIINVVFIHRFSILVRKSDRISSKEWFNLETILYPVRAEDFVKTRYVNTWYKNRMINRDIDNPFTNETLRLEKKRLKVAVFEHIPAVTQYSRQFYKNPEGYSEKALGVEFEILRVLTEKLLFRPIFYRPDGIEIDKWGTKKENGSYNGLLGEAENGNAEFFLGDLQSTLRHSHLLELSYPYNSECLTFLTPESLTDNSWKLLISPFRLYTWISVILILLVVALAFHVFALFYQKEIMPHVKTGMTGINREMRGLSIFTDMQNSILYTYSMLLQVSLPRMPRPWALRVFIGWWLLYSILVTVAYRASMTATLANPVARITIDTLKQLARSKISLGGWSHEQREIFYSSLDPDLTEIGSRFELTHREDDAVARVANGTFGYYENIQTLQEARAKRQLLEEMQMKRSSRRDRVIGDRNLHIMSECVIYMPIAIGMDRNSPLKSRVDEILHGALVALGIGYSLGLLTLVIEIIHWKYFVMKNPAFDKYQMDIFYSIPRSNFINCK</sequence>
<evidence type="ECO:0000259" key="10">
    <source>
        <dbReference type="Pfam" id="PF00060"/>
    </source>
</evidence>